<accession>A0A9N9BQ15</accession>
<name>A0A9N9BQ15_9GLOM</name>
<sequence>MKEGEAKVYGMLLLSRCPLFGDSITDSRGGTSQDILTVHVLSTSLFTILYRISDENIADRHIREETVSIYLSDVAERKRKDIIYQTYVVKEQMRAAYLVNLVN</sequence>
<dbReference type="EMBL" id="CAJVPJ010001030">
    <property type="protein sequence ID" value="CAG8571840.1"/>
    <property type="molecule type" value="Genomic_DNA"/>
</dbReference>
<protein>
    <submittedName>
        <fullName evidence="1">7978_t:CDS:1</fullName>
    </submittedName>
</protein>
<dbReference type="AlphaFoldDB" id="A0A9N9BQ15"/>
<proteinExistence type="predicted"/>
<reference evidence="1" key="1">
    <citation type="submission" date="2021-06" db="EMBL/GenBank/DDBJ databases">
        <authorList>
            <person name="Kallberg Y."/>
            <person name="Tangrot J."/>
            <person name="Rosling A."/>
        </authorList>
    </citation>
    <scope>NUCLEOTIDE SEQUENCE</scope>
    <source>
        <strain evidence="1">IA702</strain>
    </source>
</reference>
<gene>
    <name evidence="1" type="ORF">POCULU_LOCUS6036</name>
</gene>
<evidence type="ECO:0000313" key="2">
    <source>
        <dbReference type="Proteomes" id="UP000789572"/>
    </source>
</evidence>
<comment type="caution">
    <text evidence="1">The sequence shown here is derived from an EMBL/GenBank/DDBJ whole genome shotgun (WGS) entry which is preliminary data.</text>
</comment>
<keyword evidence="2" id="KW-1185">Reference proteome</keyword>
<dbReference type="Proteomes" id="UP000789572">
    <property type="component" value="Unassembled WGS sequence"/>
</dbReference>
<organism evidence="1 2">
    <name type="scientific">Paraglomus occultum</name>
    <dbReference type="NCBI Taxonomy" id="144539"/>
    <lineage>
        <taxon>Eukaryota</taxon>
        <taxon>Fungi</taxon>
        <taxon>Fungi incertae sedis</taxon>
        <taxon>Mucoromycota</taxon>
        <taxon>Glomeromycotina</taxon>
        <taxon>Glomeromycetes</taxon>
        <taxon>Paraglomerales</taxon>
        <taxon>Paraglomeraceae</taxon>
        <taxon>Paraglomus</taxon>
    </lineage>
</organism>
<evidence type="ECO:0000313" key="1">
    <source>
        <dbReference type="EMBL" id="CAG8571840.1"/>
    </source>
</evidence>